<dbReference type="InterPro" id="IPR021109">
    <property type="entry name" value="Peptidase_aspartic_dom_sf"/>
</dbReference>
<evidence type="ECO:0000313" key="1">
    <source>
        <dbReference type="EMBL" id="GAA0183231.1"/>
    </source>
</evidence>
<gene>
    <name evidence="1" type="ORF">LIER_30685</name>
</gene>
<protein>
    <recommendedName>
        <fullName evidence="3">Aspartic peptidase DDI1-type domain-containing protein</fullName>
    </recommendedName>
</protein>
<dbReference type="Gene3D" id="2.40.70.10">
    <property type="entry name" value="Acid Proteases"/>
    <property type="match status" value="1"/>
</dbReference>
<keyword evidence="2" id="KW-1185">Reference proteome</keyword>
<sequence>MKELLSKKRKFMEHEVVMVNEECSAIIHQKLPQKLKDPRSFTIHCAIGGKDFGKPLCDLGASINLMSLSIVRNLRLGQLKGTIISLQLADMFVVYPLGLVEDILVKVDKFIFPIDFEVLDMESDREMPLLLGRPLLATGSTLIDVKEGKITLRVGDCNKPPQAVRTQG</sequence>
<accession>A0AAV3RNI3</accession>
<dbReference type="CDD" id="cd00303">
    <property type="entry name" value="retropepsin_like"/>
    <property type="match status" value="1"/>
</dbReference>
<dbReference type="Proteomes" id="UP001454036">
    <property type="component" value="Unassembled WGS sequence"/>
</dbReference>
<evidence type="ECO:0000313" key="2">
    <source>
        <dbReference type="Proteomes" id="UP001454036"/>
    </source>
</evidence>
<dbReference type="AlphaFoldDB" id="A0AAV3RNI3"/>
<reference evidence="1 2" key="1">
    <citation type="submission" date="2024-01" db="EMBL/GenBank/DDBJ databases">
        <title>The complete chloroplast genome sequence of Lithospermum erythrorhizon: insights into the phylogenetic relationship among Boraginaceae species and the maternal lineages of purple gromwells.</title>
        <authorList>
            <person name="Okada T."/>
            <person name="Watanabe K."/>
        </authorList>
    </citation>
    <scope>NUCLEOTIDE SEQUENCE [LARGE SCALE GENOMIC DNA]</scope>
</reference>
<evidence type="ECO:0008006" key="3">
    <source>
        <dbReference type="Google" id="ProtNLM"/>
    </source>
</evidence>
<dbReference type="PANTHER" id="PTHR33067">
    <property type="entry name" value="RNA-DIRECTED DNA POLYMERASE-RELATED"/>
    <property type="match status" value="1"/>
</dbReference>
<proteinExistence type="predicted"/>
<organism evidence="1 2">
    <name type="scientific">Lithospermum erythrorhizon</name>
    <name type="common">Purple gromwell</name>
    <name type="synonym">Lithospermum officinale var. erythrorhizon</name>
    <dbReference type="NCBI Taxonomy" id="34254"/>
    <lineage>
        <taxon>Eukaryota</taxon>
        <taxon>Viridiplantae</taxon>
        <taxon>Streptophyta</taxon>
        <taxon>Embryophyta</taxon>
        <taxon>Tracheophyta</taxon>
        <taxon>Spermatophyta</taxon>
        <taxon>Magnoliopsida</taxon>
        <taxon>eudicotyledons</taxon>
        <taxon>Gunneridae</taxon>
        <taxon>Pentapetalae</taxon>
        <taxon>asterids</taxon>
        <taxon>lamiids</taxon>
        <taxon>Boraginales</taxon>
        <taxon>Boraginaceae</taxon>
        <taxon>Boraginoideae</taxon>
        <taxon>Lithospermeae</taxon>
        <taxon>Lithospermum</taxon>
    </lineage>
</organism>
<name>A0AAV3RNI3_LITER</name>
<dbReference type="PANTHER" id="PTHR33067:SF31">
    <property type="entry name" value="RNA-DIRECTED DNA POLYMERASE"/>
    <property type="match status" value="1"/>
</dbReference>
<comment type="caution">
    <text evidence="1">The sequence shown here is derived from an EMBL/GenBank/DDBJ whole genome shotgun (WGS) entry which is preliminary data.</text>
</comment>
<dbReference type="EMBL" id="BAABME010011094">
    <property type="protein sequence ID" value="GAA0183231.1"/>
    <property type="molecule type" value="Genomic_DNA"/>
</dbReference>